<accession>A0A5C5XYH1</accession>
<protein>
    <submittedName>
        <fullName evidence="2">Uncharacterized protein</fullName>
    </submittedName>
</protein>
<evidence type="ECO:0000256" key="1">
    <source>
        <dbReference type="SAM" id="MobiDB-lite"/>
    </source>
</evidence>
<feature type="region of interest" description="Disordered" evidence="1">
    <location>
        <begin position="61"/>
        <end position="80"/>
    </location>
</feature>
<gene>
    <name evidence="2" type="ORF">CA85_24210</name>
</gene>
<name>A0A5C5XYH1_9BACT</name>
<evidence type="ECO:0000313" key="3">
    <source>
        <dbReference type="Proteomes" id="UP000318053"/>
    </source>
</evidence>
<comment type="caution">
    <text evidence="2">The sequence shown here is derived from an EMBL/GenBank/DDBJ whole genome shotgun (WGS) entry which is preliminary data.</text>
</comment>
<sequence length="80" mass="9106">MHLPGQTPLIDLLFFRILGLLAKNTVISLSFTQYLVVAGRQVCRTDWSMAVQFTEFFCQNERASQRETDSSSVGTPFRHP</sequence>
<dbReference type="AlphaFoldDB" id="A0A5C5XYH1"/>
<reference evidence="2 3" key="1">
    <citation type="submission" date="2019-02" db="EMBL/GenBank/DDBJ databases">
        <title>Deep-cultivation of Planctomycetes and their phenomic and genomic characterization uncovers novel biology.</title>
        <authorList>
            <person name="Wiegand S."/>
            <person name="Jogler M."/>
            <person name="Boedeker C."/>
            <person name="Pinto D."/>
            <person name="Vollmers J."/>
            <person name="Rivas-Marin E."/>
            <person name="Kohn T."/>
            <person name="Peeters S.H."/>
            <person name="Heuer A."/>
            <person name="Rast P."/>
            <person name="Oberbeckmann S."/>
            <person name="Bunk B."/>
            <person name="Jeske O."/>
            <person name="Meyerdierks A."/>
            <person name="Storesund J.E."/>
            <person name="Kallscheuer N."/>
            <person name="Luecker S."/>
            <person name="Lage O.M."/>
            <person name="Pohl T."/>
            <person name="Merkel B.J."/>
            <person name="Hornburger P."/>
            <person name="Mueller R.-W."/>
            <person name="Bruemmer F."/>
            <person name="Labrenz M."/>
            <person name="Spormann A.M."/>
            <person name="Op Den Camp H."/>
            <person name="Overmann J."/>
            <person name="Amann R."/>
            <person name="Jetten M.S.M."/>
            <person name="Mascher T."/>
            <person name="Medema M.H."/>
            <person name="Devos D.P."/>
            <person name="Kaster A.-K."/>
            <person name="Ovreas L."/>
            <person name="Rohde M."/>
            <person name="Galperin M.Y."/>
            <person name="Jogler C."/>
        </authorList>
    </citation>
    <scope>NUCLEOTIDE SEQUENCE [LARGE SCALE GENOMIC DNA]</scope>
    <source>
        <strain evidence="2 3">CA85</strain>
    </source>
</reference>
<dbReference type="Proteomes" id="UP000318053">
    <property type="component" value="Unassembled WGS sequence"/>
</dbReference>
<dbReference type="EMBL" id="SJPK01000004">
    <property type="protein sequence ID" value="TWT67569.1"/>
    <property type="molecule type" value="Genomic_DNA"/>
</dbReference>
<proteinExistence type="predicted"/>
<keyword evidence="3" id="KW-1185">Reference proteome</keyword>
<evidence type="ECO:0000313" key="2">
    <source>
        <dbReference type="EMBL" id="TWT67569.1"/>
    </source>
</evidence>
<organism evidence="2 3">
    <name type="scientific">Allorhodopirellula solitaria</name>
    <dbReference type="NCBI Taxonomy" id="2527987"/>
    <lineage>
        <taxon>Bacteria</taxon>
        <taxon>Pseudomonadati</taxon>
        <taxon>Planctomycetota</taxon>
        <taxon>Planctomycetia</taxon>
        <taxon>Pirellulales</taxon>
        <taxon>Pirellulaceae</taxon>
        <taxon>Allorhodopirellula</taxon>
    </lineage>
</organism>